<evidence type="ECO:0000313" key="3">
    <source>
        <dbReference type="EMBL" id="GJC78154.1"/>
    </source>
</evidence>
<dbReference type="Pfam" id="PF08881">
    <property type="entry name" value="CVNH"/>
    <property type="match status" value="1"/>
</dbReference>
<feature type="signal peptide" evidence="1">
    <location>
        <begin position="1"/>
        <end position="19"/>
    </location>
</feature>
<dbReference type="InterPro" id="IPR011058">
    <property type="entry name" value="Cyanovirin-N"/>
</dbReference>
<feature type="domain" description="Cyanovirin-N" evidence="2">
    <location>
        <begin position="54"/>
        <end position="138"/>
    </location>
</feature>
<sequence>MKVLSITVALSLISTLASARDCPLESECIQKSCKNFNLIEGNTRSIWSFDGIATRWELAAECKDNAGKKTLTKLNLGYCLGNFDGNLVWAKDGNFDCKGCKLKKTDPVLMECLCYSKKKKPLVKELSLSEGIWVYDGAIGCYQGDWHKTPGIGNY</sequence>
<protein>
    <recommendedName>
        <fullName evidence="2">Cyanovirin-N domain-containing protein</fullName>
    </recommendedName>
</protein>
<gene>
    <name evidence="3" type="ORF">ColLi_00992</name>
</gene>
<evidence type="ECO:0000313" key="4">
    <source>
        <dbReference type="Proteomes" id="UP001055172"/>
    </source>
</evidence>
<dbReference type="EMBL" id="BPPX01000002">
    <property type="protein sequence ID" value="GJC78154.1"/>
    <property type="molecule type" value="Genomic_DNA"/>
</dbReference>
<proteinExistence type="predicted"/>
<evidence type="ECO:0000259" key="2">
    <source>
        <dbReference type="Pfam" id="PF08881"/>
    </source>
</evidence>
<dbReference type="Gene3D" id="2.30.60.10">
    <property type="entry name" value="Cyanovirin-N"/>
    <property type="match status" value="1"/>
</dbReference>
<name>A0AA37GCG6_9PEZI</name>
<accession>A0AA37GCG6</accession>
<keyword evidence="4" id="KW-1185">Reference proteome</keyword>
<reference evidence="3 4" key="1">
    <citation type="submission" date="2021-07" db="EMBL/GenBank/DDBJ databases">
        <title>Genome data of Colletotrichum spaethianum.</title>
        <authorList>
            <person name="Utami Y.D."/>
            <person name="Hiruma K."/>
        </authorList>
    </citation>
    <scope>NUCLEOTIDE SEQUENCE [LARGE SCALE GENOMIC DNA]</scope>
    <source>
        <strain evidence="3 4">MAFF 242679</strain>
    </source>
</reference>
<feature type="chain" id="PRO_5041280980" description="Cyanovirin-N domain-containing protein" evidence="1">
    <location>
        <begin position="20"/>
        <end position="155"/>
    </location>
</feature>
<dbReference type="InterPro" id="IPR036673">
    <property type="entry name" value="Cyanovirin-N_sf"/>
</dbReference>
<evidence type="ECO:0000256" key="1">
    <source>
        <dbReference type="SAM" id="SignalP"/>
    </source>
</evidence>
<comment type="caution">
    <text evidence="3">The sequence shown here is derived from an EMBL/GenBank/DDBJ whole genome shotgun (WGS) entry which is preliminary data.</text>
</comment>
<organism evidence="3 4">
    <name type="scientific">Colletotrichum liriopes</name>
    <dbReference type="NCBI Taxonomy" id="708192"/>
    <lineage>
        <taxon>Eukaryota</taxon>
        <taxon>Fungi</taxon>
        <taxon>Dikarya</taxon>
        <taxon>Ascomycota</taxon>
        <taxon>Pezizomycotina</taxon>
        <taxon>Sordariomycetes</taxon>
        <taxon>Hypocreomycetidae</taxon>
        <taxon>Glomerellales</taxon>
        <taxon>Glomerellaceae</taxon>
        <taxon>Colletotrichum</taxon>
        <taxon>Colletotrichum spaethianum species complex</taxon>
    </lineage>
</organism>
<dbReference type="Proteomes" id="UP001055172">
    <property type="component" value="Unassembled WGS sequence"/>
</dbReference>
<dbReference type="AlphaFoldDB" id="A0AA37GCG6"/>
<keyword evidence="1" id="KW-0732">Signal</keyword>
<dbReference type="SUPFAM" id="SSF51322">
    <property type="entry name" value="Cyanovirin-N"/>
    <property type="match status" value="1"/>
</dbReference>